<accession>A0ABS3M8X1</accession>
<protein>
    <submittedName>
        <fullName evidence="1">Uncharacterized protein</fullName>
    </submittedName>
</protein>
<gene>
    <name evidence="1" type="ORF">J4P68_00325</name>
</gene>
<proteinExistence type="predicted"/>
<dbReference type="RefSeq" id="WP_207829654.1">
    <property type="nucleotide sequence ID" value="NZ_CP088282.1"/>
</dbReference>
<reference evidence="1" key="1">
    <citation type="journal article" date="2021" name="Int. J. Syst. Evol. Microbiol.">
        <title>Bradyrhizobium septentrionale sp. nov. (sv. septentrionale) and Bradyrhizobium quebecense sp. nov. (sv. septentrionale) associated with legumes native to Canada possess rearranged symbiosis genes and numerous insertion sequences.</title>
        <authorList>
            <person name="Bromfield E.S.P."/>
            <person name="Cloutier S."/>
        </authorList>
    </citation>
    <scope>NUCLEOTIDE SEQUENCE</scope>
    <source>
        <strain evidence="1">12S5</strain>
    </source>
</reference>
<name>A0ABS3M8X1_9BRAD</name>
<sequence length="135" mass="14423">MDAFWESVRTQRELMRVMLPSGAAGPGHNKSPDFAPTAVQDMLEANRLIELLSEDGPRNKARAVEILQAAQTAEATAGRGKAAINAFALGVIQGAGKKIGENAIEALADTAWWTGFYARLSDLASAAIEWVKSIL</sequence>
<evidence type="ECO:0000313" key="1">
    <source>
        <dbReference type="EMBL" id="MBO1427881.1"/>
    </source>
</evidence>
<organism evidence="1 2">
    <name type="scientific">Bradyrhizobium quebecense</name>
    <dbReference type="NCBI Taxonomy" id="2748629"/>
    <lineage>
        <taxon>Bacteria</taxon>
        <taxon>Pseudomonadati</taxon>
        <taxon>Pseudomonadota</taxon>
        <taxon>Alphaproteobacteria</taxon>
        <taxon>Hyphomicrobiales</taxon>
        <taxon>Nitrobacteraceae</taxon>
        <taxon>Bradyrhizobium</taxon>
    </lineage>
</organism>
<dbReference type="Proteomes" id="UP000692816">
    <property type="component" value="Unassembled WGS sequence"/>
</dbReference>
<comment type="caution">
    <text evidence="1">The sequence shown here is derived from an EMBL/GenBank/DDBJ whole genome shotgun (WGS) entry which is preliminary data.</text>
</comment>
<evidence type="ECO:0000313" key="2">
    <source>
        <dbReference type="Proteomes" id="UP000692816"/>
    </source>
</evidence>
<dbReference type="EMBL" id="JAGEPA010000001">
    <property type="protein sequence ID" value="MBO1427881.1"/>
    <property type="molecule type" value="Genomic_DNA"/>
</dbReference>
<keyword evidence="2" id="KW-1185">Reference proteome</keyword>